<sequence length="103" mass="10775">MLPNNTVLRIDQTNSGVSANCEGGSFCNGGVVVGCDGVNSKASTRSEMCRLSSEKDCGRLSSDGGDKADLKKFALKNAWRPVSEILALGDLWKACEIHVGAVG</sequence>
<protein>
    <recommendedName>
        <fullName evidence="2">FAD-binding domain-containing protein</fullName>
    </recommendedName>
</protein>
<dbReference type="Gene3D" id="3.50.50.60">
    <property type="entry name" value="FAD/NAD(P)-binding domain"/>
    <property type="match status" value="1"/>
</dbReference>
<dbReference type="AlphaFoldDB" id="A0A167PWD8"/>
<organism evidence="1">
    <name type="scientific">Penicillium chrysogenum</name>
    <name type="common">Penicillium notatum</name>
    <dbReference type="NCBI Taxonomy" id="5076"/>
    <lineage>
        <taxon>Eukaryota</taxon>
        <taxon>Fungi</taxon>
        <taxon>Dikarya</taxon>
        <taxon>Ascomycota</taxon>
        <taxon>Pezizomycotina</taxon>
        <taxon>Eurotiomycetes</taxon>
        <taxon>Eurotiomycetidae</taxon>
        <taxon>Eurotiales</taxon>
        <taxon>Aspergillaceae</taxon>
        <taxon>Penicillium</taxon>
        <taxon>Penicillium chrysogenum species complex</taxon>
    </lineage>
</organism>
<name>A0A167PWD8_PENCH</name>
<evidence type="ECO:0008006" key="2">
    <source>
        <dbReference type="Google" id="ProtNLM"/>
    </source>
</evidence>
<dbReference type="EMBL" id="CM002801">
    <property type="protein sequence ID" value="KZN83925.1"/>
    <property type="molecule type" value="Genomic_DNA"/>
</dbReference>
<dbReference type="Proteomes" id="UP000076449">
    <property type="component" value="Chromosome IV"/>
</dbReference>
<proteinExistence type="predicted"/>
<dbReference type="InterPro" id="IPR036188">
    <property type="entry name" value="FAD/NAD-bd_sf"/>
</dbReference>
<evidence type="ECO:0000313" key="1">
    <source>
        <dbReference type="EMBL" id="KZN83925.1"/>
    </source>
</evidence>
<accession>A0A167PWD8</accession>
<reference evidence="1" key="1">
    <citation type="journal article" date="2014" name="Genome Announc.">
        <title>Complete sequencing and chromosome-scale genome assembly of the industrial progenitor strain P2niaD18 from the penicillin producer Penicillium chrysogenum.</title>
        <authorList>
            <person name="Specht T."/>
            <person name="Dahlmann T.A."/>
            <person name="Zadra I."/>
            <person name="Kurnsteiner H."/>
            <person name="Kuck U."/>
        </authorList>
    </citation>
    <scope>NUCLEOTIDE SEQUENCE [LARGE SCALE GENOMIC DNA]</scope>
    <source>
        <strain evidence="1">P2niaD18</strain>
    </source>
</reference>
<gene>
    <name evidence="1" type="ORF">EN45_110390</name>
</gene>